<comment type="catalytic activity">
    <reaction evidence="13">
        <text>cytidine(32) in tRNA + S-sulfanyl-L-cysteinyl-[cysteine desulfurase] + AH2 + ATP = 2-thiocytidine(32) in tRNA + L-cysteinyl-[cysteine desulfurase] + A + AMP + diphosphate + H(+)</text>
        <dbReference type="Rhea" id="RHEA:57048"/>
        <dbReference type="Rhea" id="RHEA-COMP:10288"/>
        <dbReference type="Rhea" id="RHEA-COMP:12157"/>
        <dbReference type="Rhea" id="RHEA-COMP:12158"/>
        <dbReference type="Rhea" id="RHEA-COMP:14821"/>
        <dbReference type="ChEBI" id="CHEBI:13193"/>
        <dbReference type="ChEBI" id="CHEBI:15378"/>
        <dbReference type="ChEBI" id="CHEBI:17499"/>
        <dbReference type="ChEBI" id="CHEBI:29950"/>
        <dbReference type="ChEBI" id="CHEBI:30616"/>
        <dbReference type="ChEBI" id="CHEBI:33019"/>
        <dbReference type="ChEBI" id="CHEBI:61963"/>
        <dbReference type="ChEBI" id="CHEBI:82748"/>
        <dbReference type="ChEBI" id="CHEBI:141453"/>
        <dbReference type="ChEBI" id="CHEBI:456215"/>
    </reaction>
</comment>
<gene>
    <name evidence="13 15" type="primary">ttcA</name>
    <name evidence="15" type="ORF">NCTC12026_01786</name>
</gene>
<dbReference type="InterPro" id="IPR011063">
    <property type="entry name" value="TilS/TtcA_N"/>
</dbReference>
<dbReference type="EMBL" id="UGUA01000002">
    <property type="protein sequence ID" value="SUC35391.1"/>
    <property type="molecule type" value="Genomic_DNA"/>
</dbReference>
<feature type="domain" description="tRNA(Ile)-lysidine/2-thiocytidine synthase N-terminal" evidence="14">
    <location>
        <begin position="99"/>
        <end position="262"/>
    </location>
</feature>
<feature type="short sequence motif" description="PP-loop motif" evidence="13">
    <location>
        <begin position="104"/>
        <end position="109"/>
    </location>
</feature>
<evidence type="ECO:0000256" key="11">
    <source>
        <dbReference type="ARBA" id="ARBA00023004"/>
    </source>
</evidence>
<dbReference type="PANTHER" id="PTHR43686:SF1">
    <property type="entry name" value="AMINOTRAN_5 DOMAIN-CONTAINING PROTEIN"/>
    <property type="match status" value="1"/>
</dbReference>
<keyword evidence="10 13" id="KW-0694">RNA-binding</keyword>
<comment type="pathway">
    <text evidence="13">tRNA modification.</text>
</comment>
<dbReference type="HAMAP" id="MF_01850">
    <property type="entry name" value="TtcA"/>
    <property type="match status" value="1"/>
</dbReference>
<keyword evidence="8 13" id="KW-0067">ATP-binding</keyword>
<dbReference type="GO" id="GO:0016783">
    <property type="term" value="F:sulfurtransferase activity"/>
    <property type="evidence" value="ECO:0007669"/>
    <property type="project" value="UniProtKB-UniRule"/>
</dbReference>
<dbReference type="Pfam" id="PF01171">
    <property type="entry name" value="ATP_bind_3"/>
    <property type="match status" value="1"/>
</dbReference>
<proteinExistence type="inferred from homology"/>
<evidence type="ECO:0000256" key="13">
    <source>
        <dbReference type="HAMAP-Rule" id="MF_01850"/>
    </source>
</evidence>
<feature type="binding site" evidence="13">
    <location>
        <position position="179"/>
    </location>
    <ligand>
        <name>[4Fe-4S] cluster</name>
        <dbReference type="ChEBI" id="CHEBI:49883"/>
    </ligand>
</feature>
<dbReference type="EC" id="2.8.1.-" evidence="13"/>
<dbReference type="InterPro" id="IPR012089">
    <property type="entry name" value="tRNA_Cyd_32_2_STrfase"/>
</dbReference>
<feature type="binding site" evidence="13">
    <location>
        <position position="270"/>
    </location>
    <ligand>
        <name>[4Fe-4S] cluster</name>
        <dbReference type="ChEBI" id="CHEBI:49883"/>
    </ligand>
</feature>
<evidence type="ECO:0000256" key="9">
    <source>
        <dbReference type="ARBA" id="ARBA00022842"/>
    </source>
</evidence>
<dbReference type="Gene3D" id="3.40.50.620">
    <property type="entry name" value="HUPs"/>
    <property type="match status" value="1"/>
</dbReference>
<evidence type="ECO:0000256" key="4">
    <source>
        <dbReference type="ARBA" id="ARBA00022679"/>
    </source>
</evidence>
<evidence type="ECO:0000256" key="12">
    <source>
        <dbReference type="ARBA" id="ARBA00023014"/>
    </source>
</evidence>
<dbReference type="NCBIfam" id="NF007972">
    <property type="entry name" value="PRK10696.1"/>
    <property type="match status" value="1"/>
</dbReference>
<comment type="subunit">
    <text evidence="13">Homodimer.</text>
</comment>
<dbReference type="CDD" id="cd24138">
    <property type="entry name" value="TtcA-like"/>
    <property type="match status" value="1"/>
</dbReference>
<evidence type="ECO:0000256" key="2">
    <source>
        <dbReference type="ARBA" id="ARBA00022490"/>
    </source>
</evidence>
<comment type="cofactor">
    <cofactor evidence="13">
        <name>Mg(2+)</name>
        <dbReference type="ChEBI" id="CHEBI:18420"/>
    </cofactor>
</comment>
<reference evidence="15 16" key="1">
    <citation type="submission" date="2018-06" db="EMBL/GenBank/DDBJ databases">
        <authorList>
            <consortium name="Pathogen Informatics"/>
            <person name="Doyle S."/>
        </authorList>
    </citation>
    <scope>NUCLEOTIDE SEQUENCE [LARGE SCALE GENOMIC DNA]</scope>
    <source>
        <strain evidence="15 16">NCTC12026</strain>
    </source>
</reference>
<dbReference type="GO" id="GO:0000287">
    <property type="term" value="F:magnesium ion binding"/>
    <property type="evidence" value="ECO:0007669"/>
    <property type="project" value="UniProtKB-UniRule"/>
</dbReference>
<dbReference type="GO" id="GO:0051539">
    <property type="term" value="F:4 iron, 4 sulfur cluster binding"/>
    <property type="evidence" value="ECO:0007669"/>
    <property type="project" value="UniProtKB-UniRule"/>
</dbReference>
<evidence type="ECO:0000259" key="14">
    <source>
        <dbReference type="Pfam" id="PF01171"/>
    </source>
</evidence>
<comment type="subcellular location">
    <subcellularLocation>
        <location evidence="13">Cytoplasm</location>
    </subcellularLocation>
</comment>
<keyword evidence="3 13" id="KW-0820">tRNA-binding</keyword>
<comment type="function">
    <text evidence="13">Catalyzes the ATP-dependent 2-thiolation of cytidine in position 32 of tRNA, to form 2-thiocytidine (s(2)C32). The sulfur atoms are provided by the cysteine/cysteine desulfurase (IscS) system.</text>
</comment>
<evidence type="ECO:0000256" key="10">
    <source>
        <dbReference type="ARBA" id="ARBA00022884"/>
    </source>
</evidence>
<evidence type="ECO:0000313" key="15">
    <source>
        <dbReference type="EMBL" id="SUC35391.1"/>
    </source>
</evidence>
<dbReference type="AlphaFoldDB" id="A0A379G3C3"/>
<name>A0A379G3C3_9GAMM</name>
<dbReference type="GO" id="GO:0034227">
    <property type="term" value="P:tRNA thio-modification"/>
    <property type="evidence" value="ECO:0007669"/>
    <property type="project" value="UniProtKB-UniRule"/>
</dbReference>
<keyword evidence="5 13" id="KW-0819">tRNA processing</keyword>
<organism evidence="15 16">
    <name type="scientific">Providencia rustigianii</name>
    <dbReference type="NCBI Taxonomy" id="158850"/>
    <lineage>
        <taxon>Bacteria</taxon>
        <taxon>Pseudomonadati</taxon>
        <taxon>Pseudomonadota</taxon>
        <taxon>Gammaproteobacteria</taxon>
        <taxon>Enterobacterales</taxon>
        <taxon>Morganellaceae</taxon>
        <taxon>Providencia</taxon>
    </lineage>
</organism>
<dbReference type="GO" id="GO:0000049">
    <property type="term" value="F:tRNA binding"/>
    <property type="evidence" value="ECO:0007669"/>
    <property type="project" value="UniProtKB-KW"/>
</dbReference>
<protein>
    <recommendedName>
        <fullName evidence="13">tRNA-cytidine(32) 2-sulfurtransferase</fullName>
        <ecNumber evidence="13">2.8.1.-</ecNumber>
    </recommendedName>
    <alternativeName>
        <fullName evidence="13">Two-thiocytidine biosynthesis protein A</fullName>
    </alternativeName>
    <alternativeName>
        <fullName evidence="13">tRNA 2-thiocytidine biosynthesis protein TtcA</fullName>
    </alternativeName>
</protein>
<keyword evidence="1 13" id="KW-0004">4Fe-4S</keyword>
<keyword evidence="7 13" id="KW-0547">Nucleotide-binding</keyword>
<evidence type="ECO:0000256" key="8">
    <source>
        <dbReference type="ARBA" id="ARBA00022840"/>
    </source>
</evidence>
<dbReference type="GO" id="GO:0005524">
    <property type="term" value="F:ATP binding"/>
    <property type="evidence" value="ECO:0007669"/>
    <property type="project" value="UniProtKB-UniRule"/>
</dbReference>
<comment type="miscellaneous">
    <text evidence="13">The thiolation reaction likely consists of two steps: a first activation step by ATP to form an adenylated intermediate of the target base of tRNA, and a second nucleophilic substitution step of the sulfur (S) atom supplied by the hydrosulfide attached to the Fe-S cluster.</text>
</comment>
<accession>A0A379G3C3</accession>
<evidence type="ECO:0000256" key="5">
    <source>
        <dbReference type="ARBA" id="ARBA00022694"/>
    </source>
</evidence>
<keyword evidence="11 13" id="KW-0408">Iron</keyword>
<keyword evidence="9 13" id="KW-0460">Magnesium</keyword>
<dbReference type="Proteomes" id="UP000255129">
    <property type="component" value="Unassembled WGS sequence"/>
</dbReference>
<dbReference type="PANTHER" id="PTHR43686">
    <property type="entry name" value="SULFURTRANSFERASE-RELATED"/>
    <property type="match status" value="1"/>
</dbReference>
<sequence length="366" mass="41829">MYQININLIYFAPFSLHSNFFANLYQKSSSIWYHVPLKISSPYLSFGFTLGKTFRDNKEQHRMTTNKEQYNFNKLQKRIRRDVGQAIADFNMIEDGDRIMVCLSGGKDSYTLLAILQSLQKSAPISFSLVAVNLDQKQPGFPEHILPAYLDELGVEYKIVEENTYGIVKEKIPEGKTTCSLCSRLRRGILYRTATELGATKIALGHHRDDILQTLFLNMFYGGKLKGMPPKLMSDDGKHIVIRPLAYCREKDIERFAEAKGFPIIPCNLCGSQPNLQRQVIKEMLRDWDKRYPGRIETMFSATQNVVSSHLCDTTLFDFKNISHGDAVINGGDMAFDREELPSQPMIDEDDQPDFSADRLDVIEIK</sequence>
<evidence type="ECO:0000256" key="1">
    <source>
        <dbReference type="ARBA" id="ARBA00022485"/>
    </source>
</evidence>
<evidence type="ECO:0000256" key="7">
    <source>
        <dbReference type="ARBA" id="ARBA00022741"/>
    </source>
</evidence>
<keyword evidence="6 13" id="KW-0479">Metal-binding</keyword>
<comment type="similarity">
    <text evidence="13">Belongs to the TtcA family.</text>
</comment>
<dbReference type="SUPFAM" id="SSF52402">
    <property type="entry name" value="Adenine nucleotide alpha hydrolases-like"/>
    <property type="match status" value="1"/>
</dbReference>
<evidence type="ECO:0000256" key="6">
    <source>
        <dbReference type="ARBA" id="ARBA00022723"/>
    </source>
</evidence>
<feature type="binding site" evidence="13">
    <location>
        <position position="182"/>
    </location>
    <ligand>
        <name>[4Fe-4S] cluster</name>
        <dbReference type="ChEBI" id="CHEBI:49883"/>
    </ligand>
</feature>
<dbReference type="GO" id="GO:0005737">
    <property type="term" value="C:cytoplasm"/>
    <property type="evidence" value="ECO:0007669"/>
    <property type="project" value="UniProtKB-SubCell"/>
</dbReference>
<dbReference type="InterPro" id="IPR014729">
    <property type="entry name" value="Rossmann-like_a/b/a_fold"/>
</dbReference>
<evidence type="ECO:0000256" key="3">
    <source>
        <dbReference type="ARBA" id="ARBA00022555"/>
    </source>
</evidence>
<keyword evidence="2 13" id="KW-0963">Cytoplasm</keyword>
<evidence type="ECO:0000313" key="16">
    <source>
        <dbReference type="Proteomes" id="UP000255129"/>
    </source>
</evidence>
<comment type="cofactor">
    <cofactor evidence="13">
        <name>[4Fe-4S] cluster</name>
        <dbReference type="ChEBI" id="CHEBI:49883"/>
    </cofactor>
    <text evidence="13">Binds 1 [4Fe-4S] cluster per subunit. The cluster is chelated by three Cys residues, the fourth Fe has a free coordination site that may bind a sulfur atom transferred from the persulfide of IscS.</text>
</comment>
<keyword evidence="12 13" id="KW-0411">Iron-sulfur</keyword>
<keyword evidence="4 13" id="KW-0808">Transferase</keyword>